<evidence type="ECO:0008006" key="3">
    <source>
        <dbReference type="Google" id="ProtNLM"/>
    </source>
</evidence>
<dbReference type="EMBL" id="JAVDVQ010000016">
    <property type="protein sequence ID" value="MDR7083954.1"/>
    <property type="molecule type" value="Genomic_DNA"/>
</dbReference>
<keyword evidence="2" id="KW-1185">Reference proteome</keyword>
<evidence type="ECO:0000313" key="1">
    <source>
        <dbReference type="EMBL" id="MDR7083954.1"/>
    </source>
</evidence>
<sequence>MQNQDKPAGIVRAVAGIDAVITARHHIAVREFFDDGTEHLSRFTVDPTLALAVERAGGQMEMIGARHSSRLRGAIMGKNKSDVIDSGVLTHVGEIFDPPPLVLASPGQLALRRAVVRRVGAVIDDNRYWRRLLSALQGSRGMVC</sequence>
<proteinExistence type="predicted"/>
<protein>
    <recommendedName>
        <fullName evidence="3">Transposase IS111A/IS1328/IS1533 N-terminal domain-containing protein</fullName>
    </recommendedName>
</protein>
<name>A0ABU1UFI2_9MICC</name>
<gene>
    <name evidence="1" type="ORF">J2X01_003260</name>
</gene>
<reference evidence="1 2" key="1">
    <citation type="submission" date="2023-07" db="EMBL/GenBank/DDBJ databases">
        <title>Sorghum-associated microbial communities from plants grown in Nebraska, USA.</title>
        <authorList>
            <person name="Schachtman D."/>
        </authorList>
    </citation>
    <scope>NUCLEOTIDE SEQUENCE [LARGE SCALE GENOMIC DNA]</scope>
    <source>
        <strain evidence="1 2">BE167</strain>
    </source>
</reference>
<dbReference type="Proteomes" id="UP001252243">
    <property type="component" value="Unassembled WGS sequence"/>
</dbReference>
<dbReference type="RefSeq" id="WP_310059580.1">
    <property type="nucleotide sequence ID" value="NZ_JAVDVQ010000016.1"/>
</dbReference>
<organism evidence="1 2">
    <name type="scientific">Arthrobacter ginsengisoli</name>
    <dbReference type="NCBI Taxonomy" id="1356565"/>
    <lineage>
        <taxon>Bacteria</taxon>
        <taxon>Bacillati</taxon>
        <taxon>Actinomycetota</taxon>
        <taxon>Actinomycetes</taxon>
        <taxon>Micrococcales</taxon>
        <taxon>Micrococcaceae</taxon>
        <taxon>Arthrobacter</taxon>
    </lineage>
</organism>
<comment type="caution">
    <text evidence="1">The sequence shown here is derived from an EMBL/GenBank/DDBJ whole genome shotgun (WGS) entry which is preliminary data.</text>
</comment>
<accession>A0ABU1UFI2</accession>
<evidence type="ECO:0000313" key="2">
    <source>
        <dbReference type="Proteomes" id="UP001252243"/>
    </source>
</evidence>